<dbReference type="AlphaFoldDB" id="A0AAX3LNI4"/>
<proteinExistence type="predicted"/>
<protein>
    <submittedName>
        <fullName evidence="3">Hpt domain-containing protein</fullName>
    </submittedName>
</protein>
<dbReference type="RefSeq" id="WP_271688531.1">
    <property type="nucleotide sequence ID" value="NZ_CP116423.1"/>
</dbReference>
<dbReference type="InterPro" id="IPR036641">
    <property type="entry name" value="HPT_dom_sf"/>
</dbReference>
<gene>
    <name evidence="3" type="ORF">PL336_15760</name>
</gene>
<dbReference type="SUPFAM" id="SSF47226">
    <property type="entry name" value="Histidine-containing phosphotransfer domain, HPT domain"/>
    <property type="match status" value="1"/>
</dbReference>
<dbReference type="Proteomes" id="UP001210770">
    <property type="component" value="Chromosome"/>
</dbReference>
<name>A0AAX3LNI4_9RHOB</name>
<evidence type="ECO:0000256" key="1">
    <source>
        <dbReference type="ARBA" id="ARBA00023012"/>
    </source>
</evidence>
<sequence>MTKMLAELPGIERIRQRFVEMLDERQTLIATHGLAAWDGTTVDEIKSNLSSAQAILHQIAGSAGSLGFEELGRLARKCETQIVEHLAGPRANHADCPIEIISELDGFVAHCRHEIDAHA</sequence>
<feature type="domain" description="HPt" evidence="2">
    <location>
        <begin position="14"/>
        <end position="102"/>
    </location>
</feature>
<accession>A0AAX3LNI4</accession>
<dbReference type="GO" id="GO:0000160">
    <property type="term" value="P:phosphorelay signal transduction system"/>
    <property type="evidence" value="ECO:0007669"/>
    <property type="project" value="UniProtKB-KW"/>
</dbReference>
<dbReference type="GO" id="GO:0004672">
    <property type="term" value="F:protein kinase activity"/>
    <property type="evidence" value="ECO:0007669"/>
    <property type="project" value="UniProtKB-ARBA"/>
</dbReference>
<dbReference type="Gene3D" id="1.20.120.160">
    <property type="entry name" value="HPT domain"/>
    <property type="match status" value="1"/>
</dbReference>
<organism evidence="3 4">
    <name type="scientific">Sulfitobacter faviae</name>
    <dbReference type="NCBI Taxonomy" id="1775881"/>
    <lineage>
        <taxon>Bacteria</taxon>
        <taxon>Pseudomonadati</taxon>
        <taxon>Pseudomonadota</taxon>
        <taxon>Alphaproteobacteria</taxon>
        <taxon>Rhodobacterales</taxon>
        <taxon>Roseobacteraceae</taxon>
        <taxon>Sulfitobacter</taxon>
    </lineage>
</organism>
<evidence type="ECO:0000313" key="3">
    <source>
        <dbReference type="EMBL" id="WCE70224.1"/>
    </source>
</evidence>
<dbReference type="InterPro" id="IPR008207">
    <property type="entry name" value="Sig_transdc_His_kin_Hpt_dom"/>
</dbReference>
<evidence type="ECO:0000313" key="4">
    <source>
        <dbReference type="Proteomes" id="UP001210770"/>
    </source>
</evidence>
<dbReference type="EMBL" id="CP116423">
    <property type="protein sequence ID" value="WCE70224.1"/>
    <property type="molecule type" value="Genomic_DNA"/>
</dbReference>
<reference evidence="3" key="1">
    <citation type="submission" date="2023-01" db="EMBL/GenBank/DDBJ databases">
        <title>Comparative genomic analysis of cold water coral derived Sulfitobacter faviae: insights into their metabolism and habitat adaptation.</title>
        <authorList>
            <person name="Guo Y."/>
            <person name="Lin S."/>
            <person name="Huang Z."/>
            <person name="Tang K."/>
            <person name="Wang X."/>
        </authorList>
    </citation>
    <scope>NUCLEOTIDE SEQUENCE</scope>
    <source>
        <strain evidence="3">SCSIO W_1865</strain>
    </source>
</reference>
<evidence type="ECO:0000259" key="2">
    <source>
        <dbReference type="Pfam" id="PF01627"/>
    </source>
</evidence>
<keyword evidence="1" id="KW-0902">Two-component regulatory system</keyword>
<dbReference type="Pfam" id="PF01627">
    <property type="entry name" value="Hpt"/>
    <property type="match status" value="1"/>
</dbReference>